<feature type="transmembrane region" description="Helical" evidence="1">
    <location>
        <begin position="43"/>
        <end position="64"/>
    </location>
</feature>
<proteinExistence type="predicted"/>
<dbReference type="AlphaFoldDB" id="A0A9X5BFX1"/>
<gene>
    <name evidence="3" type="ORF">D5281_10750</name>
</gene>
<keyword evidence="1" id="KW-0472">Membrane</keyword>
<keyword evidence="4" id="KW-1185">Reference proteome</keyword>
<reference evidence="3" key="1">
    <citation type="submission" date="2018-09" db="EMBL/GenBank/DDBJ databases">
        <title>Murine metabolic-syndrome-specific gut microbial biobank.</title>
        <authorList>
            <person name="Liu C."/>
        </authorList>
    </citation>
    <scope>NUCLEOTIDE SEQUENCE</scope>
    <source>
        <strain evidence="3">D42-62</strain>
    </source>
</reference>
<dbReference type="Proteomes" id="UP001154420">
    <property type="component" value="Unassembled WGS sequence"/>
</dbReference>
<dbReference type="InterPro" id="IPR040690">
    <property type="entry name" value="FtsX_ECD"/>
</dbReference>
<evidence type="ECO:0000259" key="2">
    <source>
        <dbReference type="Pfam" id="PF18075"/>
    </source>
</evidence>
<protein>
    <recommendedName>
        <fullName evidence="2">FtsX extracellular domain-containing protein</fullName>
    </recommendedName>
</protein>
<dbReference type="InterPro" id="IPR004513">
    <property type="entry name" value="FtsX"/>
</dbReference>
<name>A0A9X5BFX1_9FIRM</name>
<evidence type="ECO:0000313" key="3">
    <source>
        <dbReference type="EMBL" id="NBJ93063.1"/>
    </source>
</evidence>
<dbReference type="EMBL" id="QZDT01000015">
    <property type="protein sequence ID" value="NBJ93063.1"/>
    <property type="molecule type" value="Genomic_DNA"/>
</dbReference>
<accession>A0A9X5BFX1</accession>
<dbReference type="GO" id="GO:0016020">
    <property type="term" value="C:membrane"/>
    <property type="evidence" value="ECO:0007669"/>
    <property type="project" value="InterPro"/>
</dbReference>
<dbReference type="Gene3D" id="3.30.70.3040">
    <property type="match status" value="1"/>
</dbReference>
<dbReference type="RefSeq" id="WP_160560142.1">
    <property type="nucleotide sequence ID" value="NZ_QZDT01000015.1"/>
</dbReference>
<keyword evidence="1" id="KW-0812">Transmembrane</keyword>
<evidence type="ECO:0000313" key="4">
    <source>
        <dbReference type="Proteomes" id="UP001154420"/>
    </source>
</evidence>
<comment type="caution">
    <text evidence="3">The sequence shown here is derived from an EMBL/GenBank/DDBJ whole genome shotgun (WGS) entry which is preliminary data.</text>
</comment>
<dbReference type="PANTHER" id="PTHR47755:SF1">
    <property type="entry name" value="CELL DIVISION PROTEIN FTSX"/>
    <property type="match status" value="1"/>
</dbReference>
<evidence type="ECO:0000256" key="1">
    <source>
        <dbReference type="SAM" id="Phobius"/>
    </source>
</evidence>
<dbReference type="GO" id="GO:0051301">
    <property type="term" value="P:cell division"/>
    <property type="evidence" value="ECO:0007669"/>
    <property type="project" value="InterPro"/>
</dbReference>
<organism evidence="3 4">
    <name type="scientific">Parablautia muri</name>
    <dbReference type="NCBI Taxonomy" id="2320879"/>
    <lineage>
        <taxon>Bacteria</taxon>
        <taxon>Bacillati</taxon>
        <taxon>Bacillota</taxon>
        <taxon>Clostridia</taxon>
        <taxon>Lachnospirales</taxon>
        <taxon>Lachnospiraceae</taxon>
        <taxon>Parablautia</taxon>
    </lineage>
</organism>
<keyword evidence="1" id="KW-1133">Transmembrane helix</keyword>
<dbReference type="PANTHER" id="PTHR47755">
    <property type="entry name" value="CELL DIVISION PROTEIN FTSX"/>
    <property type="match status" value="1"/>
</dbReference>
<feature type="domain" description="FtsX extracellular" evidence="2">
    <location>
        <begin position="71"/>
        <end position="163"/>
    </location>
</feature>
<dbReference type="OrthoDB" id="9798937at2"/>
<sequence>MKETKLTQVVKNITMPAQMADALLENCTHQKPAGSTLLIRSRLAAAAIALALLTGISTTSYAAYNLYQVKNVNVFFEKDISVQQLIAIEDILNTIDGVYSVRYVSADEAWDNFKLEYLDESIAGQFTENPLKDSSSYRVTIKLDADTDEVRNQISQLEGVRKVSNLYESKEDSNP</sequence>
<dbReference type="Pfam" id="PF18075">
    <property type="entry name" value="FtsX_ECD"/>
    <property type="match status" value="1"/>
</dbReference>